<organism evidence="2 3">
    <name type="scientific">Colletotrichum phormii</name>
    <dbReference type="NCBI Taxonomy" id="359342"/>
    <lineage>
        <taxon>Eukaryota</taxon>
        <taxon>Fungi</taxon>
        <taxon>Dikarya</taxon>
        <taxon>Ascomycota</taxon>
        <taxon>Pezizomycotina</taxon>
        <taxon>Sordariomycetes</taxon>
        <taxon>Hypocreomycetidae</taxon>
        <taxon>Glomerellales</taxon>
        <taxon>Glomerellaceae</taxon>
        <taxon>Colletotrichum</taxon>
        <taxon>Colletotrichum acutatum species complex</taxon>
    </lineage>
</organism>
<dbReference type="GeneID" id="85478362"/>
<accession>A0AAI9ZWV5</accession>
<dbReference type="InterPro" id="IPR052895">
    <property type="entry name" value="HetReg/Transcr_Mod"/>
</dbReference>
<dbReference type="InterPro" id="IPR010730">
    <property type="entry name" value="HET"/>
</dbReference>
<evidence type="ECO:0000259" key="1">
    <source>
        <dbReference type="Pfam" id="PF06985"/>
    </source>
</evidence>
<feature type="domain" description="Heterokaryon incompatibility" evidence="1">
    <location>
        <begin position="41"/>
        <end position="197"/>
    </location>
</feature>
<dbReference type="AlphaFoldDB" id="A0AAI9ZWV5"/>
<dbReference type="PANTHER" id="PTHR24148">
    <property type="entry name" value="ANKYRIN REPEAT DOMAIN-CONTAINING PROTEIN 39 HOMOLOG-RELATED"/>
    <property type="match status" value="1"/>
</dbReference>
<name>A0AAI9ZWV5_9PEZI</name>
<proteinExistence type="predicted"/>
<dbReference type="RefSeq" id="XP_060448302.1">
    <property type="nucleotide sequence ID" value="XM_060593500.1"/>
</dbReference>
<reference evidence="2" key="1">
    <citation type="submission" date="2021-06" db="EMBL/GenBank/DDBJ databases">
        <title>Comparative genomics, transcriptomics and evolutionary studies reveal genomic signatures of adaptation to plant cell wall in hemibiotrophic fungi.</title>
        <authorList>
            <consortium name="DOE Joint Genome Institute"/>
            <person name="Baroncelli R."/>
            <person name="Diaz J.F."/>
            <person name="Benocci T."/>
            <person name="Peng M."/>
            <person name="Battaglia E."/>
            <person name="Haridas S."/>
            <person name="Andreopoulos W."/>
            <person name="Labutti K."/>
            <person name="Pangilinan J."/>
            <person name="Floch G.L."/>
            <person name="Makela M.R."/>
            <person name="Henrissat B."/>
            <person name="Grigoriev I.V."/>
            <person name="Crouch J.A."/>
            <person name="De Vries R.P."/>
            <person name="Sukno S.A."/>
            <person name="Thon M.R."/>
        </authorList>
    </citation>
    <scope>NUCLEOTIDE SEQUENCE</scope>
    <source>
        <strain evidence="2">CBS 102054</strain>
    </source>
</reference>
<sequence length="223" mass="25530">MPLYEPLDAGKSEIRLLEHVSFSGQPSLRLSSVSLDEKPAYTALSYVWGDASITEPILLNGQGFHATKNLFNALQHLQDHWIDTFPSRHPQGFRVWVDALCINQQDVAERNQQVQLMRRIYSSAELVFSWLGEDDEEIGAAFETINLVAHEMDKVDWPQLIVADIGPETDWHSNQSWKSVWTLFNLPYWFRVWVVQEIVLAEKLILLSGTSSVDWIALFLTCS</sequence>
<comment type="caution">
    <text evidence="2">The sequence shown here is derived from an EMBL/GenBank/DDBJ whole genome shotgun (WGS) entry which is preliminary data.</text>
</comment>
<evidence type="ECO:0000313" key="3">
    <source>
        <dbReference type="Proteomes" id="UP001243989"/>
    </source>
</evidence>
<keyword evidence="3" id="KW-1185">Reference proteome</keyword>
<dbReference type="Proteomes" id="UP001243989">
    <property type="component" value="Unassembled WGS sequence"/>
</dbReference>
<dbReference type="EMBL" id="JAHMHQ010000005">
    <property type="protein sequence ID" value="KAK1639695.1"/>
    <property type="molecule type" value="Genomic_DNA"/>
</dbReference>
<dbReference type="PANTHER" id="PTHR24148:SF73">
    <property type="entry name" value="HET DOMAIN PROTEIN (AFU_ORTHOLOGUE AFUA_8G01020)"/>
    <property type="match status" value="1"/>
</dbReference>
<protein>
    <submittedName>
        <fullName evidence="2">Heterokaryon incompatibility protein-domain-containing protein</fullName>
    </submittedName>
</protein>
<gene>
    <name evidence="2" type="ORF">BDP81DRAFT_459093</name>
</gene>
<evidence type="ECO:0000313" key="2">
    <source>
        <dbReference type="EMBL" id="KAK1639695.1"/>
    </source>
</evidence>
<dbReference type="Pfam" id="PF06985">
    <property type="entry name" value="HET"/>
    <property type="match status" value="1"/>
</dbReference>